<gene>
    <name evidence="3" type="ORF">GCM10010439_54770</name>
</gene>
<keyword evidence="1" id="KW-0732">Signal</keyword>
<reference evidence="4" key="1">
    <citation type="journal article" date="2019" name="Int. J. Syst. Evol. Microbiol.">
        <title>The Global Catalogue of Microorganisms (GCM) 10K type strain sequencing project: providing services to taxonomists for standard genome sequencing and annotation.</title>
        <authorList>
            <consortium name="The Broad Institute Genomics Platform"/>
            <consortium name="The Broad Institute Genome Sequencing Center for Infectious Disease"/>
            <person name="Wu L."/>
            <person name="Ma J."/>
        </authorList>
    </citation>
    <scope>NUCLEOTIDE SEQUENCE [LARGE SCALE GENOMIC DNA]</scope>
    <source>
        <strain evidence="4">JCM 8201</strain>
    </source>
</reference>
<evidence type="ECO:0000313" key="4">
    <source>
        <dbReference type="Proteomes" id="UP001501842"/>
    </source>
</evidence>
<proteinExistence type="predicted"/>
<accession>A0ABP6GZV5</accession>
<evidence type="ECO:0000313" key="3">
    <source>
        <dbReference type="EMBL" id="GAA2733817.1"/>
    </source>
</evidence>
<keyword evidence="3" id="KW-0255">Endonuclease</keyword>
<feature type="chain" id="PRO_5045555308" evidence="1">
    <location>
        <begin position="28"/>
        <end position="218"/>
    </location>
</feature>
<evidence type="ECO:0000256" key="1">
    <source>
        <dbReference type="SAM" id="SignalP"/>
    </source>
</evidence>
<feature type="signal peptide" evidence="1">
    <location>
        <begin position="1"/>
        <end position="27"/>
    </location>
</feature>
<feature type="domain" description="GmrSD restriction endonucleases C-terminal" evidence="2">
    <location>
        <begin position="87"/>
        <end position="200"/>
    </location>
</feature>
<dbReference type="PANTHER" id="PTHR24094">
    <property type="entry name" value="SECRETED PROTEIN"/>
    <property type="match status" value="1"/>
</dbReference>
<dbReference type="Proteomes" id="UP001501842">
    <property type="component" value="Unassembled WGS sequence"/>
</dbReference>
<dbReference type="InterPro" id="IPR011089">
    <property type="entry name" value="GmrSD_C"/>
</dbReference>
<dbReference type="EMBL" id="BAAATZ010000026">
    <property type="protein sequence ID" value="GAA2733817.1"/>
    <property type="molecule type" value="Genomic_DNA"/>
</dbReference>
<keyword evidence="3" id="KW-0540">Nuclease</keyword>
<organism evidence="3 4">
    <name type="scientific">Actinocorallia aurantiaca</name>
    <dbReference type="NCBI Taxonomy" id="46204"/>
    <lineage>
        <taxon>Bacteria</taxon>
        <taxon>Bacillati</taxon>
        <taxon>Actinomycetota</taxon>
        <taxon>Actinomycetes</taxon>
        <taxon>Streptosporangiales</taxon>
        <taxon>Thermomonosporaceae</taxon>
        <taxon>Actinocorallia</taxon>
    </lineage>
</organism>
<comment type="caution">
    <text evidence="3">The sequence shown here is derived from an EMBL/GenBank/DDBJ whole genome shotgun (WGS) entry which is preliminary data.</text>
</comment>
<dbReference type="GO" id="GO:0004519">
    <property type="term" value="F:endonuclease activity"/>
    <property type="evidence" value="ECO:0007669"/>
    <property type="project" value="UniProtKB-KW"/>
</dbReference>
<keyword evidence="4" id="KW-1185">Reference proteome</keyword>
<evidence type="ECO:0000259" key="2">
    <source>
        <dbReference type="Pfam" id="PF07510"/>
    </source>
</evidence>
<dbReference type="PANTHER" id="PTHR24094:SF15">
    <property type="entry name" value="AMP-DEPENDENT SYNTHETASE_LIGASE DOMAIN-CONTAINING PROTEIN-RELATED"/>
    <property type="match status" value="1"/>
</dbReference>
<name>A0ABP6GZV5_9ACTN</name>
<protein>
    <submittedName>
        <fullName evidence="3">HNH endonuclease family protein</fullName>
    </submittedName>
</protein>
<dbReference type="Pfam" id="PF07510">
    <property type="entry name" value="GmrSD_C"/>
    <property type="match status" value="1"/>
</dbReference>
<sequence length="218" mass="23588">MVLFRVCAGVLAAASAGVVGLAAPAHAEELPLRAALAELPVAAESREGYVRTAFKHWIDADKDGCSTRAEVLLAEAVDAPAQGERCVLTGGRWYSYYDDVYVDGASGLDADHVVPLAEAWDSGASAWTAQRRQDYANDLTDPRVLVAVTAKANRSKVDRDPAEWLPPRIDVRCRYASEWIAIKLRWGLSIDTTEQAALTTLTDSCPNAPITVNQFTDL</sequence>
<keyword evidence="3" id="KW-0378">Hydrolase</keyword>